<name>A0A1R3H832_9ROSI</name>
<accession>A0A1R3H832</accession>
<dbReference type="Pfam" id="PF25019">
    <property type="entry name" value="LRR_R13L1-DRL21"/>
    <property type="match status" value="1"/>
</dbReference>
<gene>
    <name evidence="2" type="ORF">COLO4_30520</name>
</gene>
<dbReference type="InterPro" id="IPR056789">
    <property type="entry name" value="LRR_R13L1-DRL21"/>
</dbReference>
<dbReference type="PANTHER" id="PTHR47186:SF30">
    <property type="entry name" value="EF-HAND DOMAIN-CONTAINING PROTEIN"/>
    <property type="match status" value="1"/>
</dbReference>
<comment type="caution">
    <text evidence="2">The sequence shown here is derived from an EMBL/GenBank/DDBJ whole genome shotgun (WGS) entry which is preliminary data.</text>
</comment>
<keyword evidence="3" id="KW-1185">Reference proteome</keyword>
<evidence type="ECO:0000259" key="1">
    <source>
        <dbReference type="Pfam" id="PF25019"/>
    </source>
</evidence>
<evidence type="ECO:0000313" key="2">
    <source>
        <dbReference type="EMBL" id="OMO66518.1"/>
    </source>
</evidence>
<dbReference type="Proteomes" id="UP000187203">
    <property type="component" value="Unassembled WGS sequence"/>
</dbReference>
<dbReference type="PANTHER" id="PTHR47186">
    <property type="entry name" value="LEUCINE-RICH REPEAT-CONTAINING PROTEIN 57"/>
    <property type="match status" value="1"/>
</dbReference>
<dbReference type="AlphaFoldDB" id="A0A1R3H832"/>
<protein>
    <submittedName>
        <fullName evidence="2">Cc-nbs-lrr resistance protein</fullName>
    </submittedName>
</protein>
<dbReference type="InterPro" id="IPR032675">
    <property type="entry name" value="LRR_dom_sf"/>
</dbReference>
<evidence type="ECO:0000313" key="3">
    <source>
        <dbReference type="Proteomes" id="UP000187203"/>
    </source>
</evidence>
<proteinExistence type="predicted"/>
<organism evidence="2 3">
    <name type="scientific">Corchorus olitorius</name>
    <dbReference type="NCBI Taxonomy" id="93759"/>
    <lineage>
        <taxon>Eukaryota</taxon>
        <taxon>Viridiplantae</taxon>
        <taxon>Streptophyta</taxon>
        <taxon>Embryophyta</taxon>
        <taxon>Tracheophyta</taxon>
        <taxon>Spermatophyta</taxon>
        <taxon>Magnoliopsida</taxon>
        <taxon>eudicotyledons</taxon>
        <taxon>Gunneridae</taxon>
        <taxon>Pentapetalae</taxon>
        <taxon>rosids</taxon>
        <taxon>malvids</taxon>
        <taxon>Malvales</taxon>
        <taxon>Malvaceae</taxon>
        <taxon>Grewioideae</taxon>
        <taxon>Apeibeae</taxon>
        <taxon>Corchorus</taxon>
    </lineage>
</organism>
<feature type="domain" description="R13L1/DRL21-like LRR repeat region" evidence="1">
    <location>
        <begin position="2"/>
        <end position="112"/>
    </location>
</feature>
<dbReference type="EMBL" id="AWUE01020745">
    <property type="protein sequence ID" value="OMO66518.1"/>
    <property type="molecule type" value="Genomic_DNA"/>
</dbReference>
<dbReference type="SUPFAM" id="SSF52058">
    <property type="entry name" value="L domain-like"/>
    <property type="match status" value="1"/>
</dbReference>
<dbReference type="STRING" id="93759.A0A1R3H832"/>
<dbReference type="Gene3D" id="3.80.10.10">
    <property type="entry name" value="Ribonuclease Inhibitor"/>
    <property type="match status" value="1"/>
</dbReference>
<reference evidence="3" key="1">
    <citation type="submission" date="2013-09" db="EMBL/GenBank/DDBJ databases">
        <title>Corchorus olitorius genome sequencing.</title>
        <authorList>
            <person name="Alam M."/>
            <person name="Haque M.S."/>
            <person name="Islam M.S."/>
            <person name="Emdad E.M."/>
            <person name="Islam M.M."/>
            <person name="Ahmed B."/>
            <person name="Halim A."/>
            <person name="Hossen Q.M.M."/>
            <person name="Hossain M.Z."/>
            <person name="Ahmed R."/>
            <person name="Khan M.M."/>
            <person name="Islam R."/>
            <person name="Rashid M.M."/>
            <person name="Khan S.A."/>
            <person name="Rahman M.S."/>
            <person name="Alam M."/>
            <person name="Yahiya A.S."/>
            <person name="Khan M.S."/>
            <person name="Azam M.S."/>
            <person name="Haque T."/>
            <person name="Lashkar M.Z.H."/>
            <person name="Akhand A.I."/>
            <person name="Morshed G."/>
            <person name="Roy S."/>
            <person name="Uddin K.S."/>
            <person name="Rabeya T."/>
            <person name="Hossain A.S."/>
            <person name="Chowdhury A."/>
            <person name="Snigdha A.R."/>
            <person name="Mortoza M.S."/>
            <person name="Matin S.A."/>
            <person name="Hoque S.M.E."/>
            <person name="Islam M.K."/>
            <person name="Roy D.K."/>
            <person name="Haider R."/>
            <person name="Moosa M.M."/>
            <person name="Elias S.M."/>
            <person name="Hasan A.M."/>
            <person name="Jahan S."/>
            <person name="Shafiuddin M."/>
            <person name="Mahmood N."/>
            <person name="Shommy N.S."/>
        </authorList>
    </citation>
    <scope>NUCLEOTIDE SEQUENCE [LARGE SCALE GENOMIC DNA]</scope>
    <source>
        <strain evidence="3">cv. O-4</strain>
    </source>
</reference>
<dbReference type="OrthoDB" id="998006at2759"/>
<sequence length="274" mass="31169">MGLNNVVEASEASEARLSTKAGLRELVLNFFVSNEEVEVRDGEKEAVVVEALQPPPCLQRLEIRFSNSSTSLFPSWMTSLTMLKTLEFDHCSKWESLPPLGSLPSLESLYIFSLEKVKKVGEEFLGVERGVSSTNIIAFPNLQILELTRMDGLEDWEYGNQFSNNTSSSGGVTIMPRLEHLRIWRCPKLKTLPHHLFHHLQKLKIEDCPLLSSRFEEGEGEDWHYISHIPDIHIPQERKGYDWHGISHIPDLNVGGGLSLQSLFEIVEEYREQA</sequence>